<gene>
    <name evidence="2" type="ORF">AVDCRST_MAG30-73</name>
</gene>
<feature type="compositionally biased region" description="Basic residues" evidence="1">
    <location>
        <begin position="66"/>
        <end position="87"/>
    </location>
</feature>
<dbReference type="AlphaFoldDB" id="A0A6J4RGR6"/>
<evidence type="ECO:0000256" key="1">
    <source>
        <dbReference type="SAM" id="MobiDB-lite"/>
    </source>
</evidence>
<feature type="compositionally biased region" description="Basic residues" evidence="1">
    <location>
        <begin position="111"/>
        <end position="120"/>
    </location>
</feature>
<reference evidence="2" key="1">
    <citation type="submission" date="2020-02" db="EMBL/GenBank/DDBJ databases">
        <authorList>
            <person name="Meier V. D."/>
        </authorList>
    </citation>
    <scope>NUCLEOTIDE SEQUENCE</scope>
    <source>
        <strain evidence="2">AVDCRST_MAG30</strain>
    </source>
</reference>
<feature type="non-terminal residue" evidence="2">
    <location>
        <position position="1"/>
    </location>
</feature>
<dbReference type="EMBL" id="CADCVS010000015">
    <property type="protein sequence ID" value="CAA9470725.1"/>
    <property type="molecule type" value="Genomic_DNA"/>
</dbReference>
<proteinExistence type="predicted"/>
<evidence type="ECO:0000313" key="2">
    <source>
        <dbReference type="EMBL" id="CAA9470725.1"/>
    </source>
</evidence>
<accession>A0A6J4RGR6</accession>
<feature type="non-terminal residue" evidence="2">
    <location>
        <position position="120"/>
    </location>
</feature>
<feature type="region of interest" description="Disordered" evidence="1">
    <location>
        <begin position="1"/>
        <end position="120"/>
    </location>
</feature>
<protein>
    <submittedName>
        <fullName evidence="2">Uncharacterized protein</fullName>
    </submittedName>
</protein>
<organism evidence="2">
    <name type="scientific">uncultured Solirubrobacteraceae bacterium</name>
    <dbReference type="NCBI Taxonomy" id="1162706"/>
    <lineage>
        <taxon>Bacteria</taxon>
        <taxon>Bacillati</taxon>
        <taxon>Actinomycetota</taxon>
        <taxon>Thermoleophilia</taxon>
        <taxon>Solirubrobacterales</taxon>
        <taxon>Solirubrobacteraceae</taxon>
        <taxon>environmental samples</taxon>
    </lineage>
</organism>
<sequence length="120" mass="13912">VSGEEVPSAQPPPGHRNGRSSRGCLCYAGLGRHAVDQDDGQEGAPAGRGRRRALPEGACSREQQDRRRRSTGHHRRYRRYRRYRRDRRPGCPRGPGRQGRQGRRRDERPRRCQGRHGRRR</sequence>
<name>A0A6J4RGR6_9ACTN</name>